<dbReference type="OrthoDB" id="4657524at2759"/>
<proteinExistence type="predicted"/>
<reference evidence="4 5" key="1">
    <citation type="journal article" date="2018" name="Front. Microbiol.">
        <title>Genome-Wide Analysis of Corynespora cassiicola Leaf Fall Disease Putative Effectors.</title>
        <authorList>
            <person name="Lopez D."/>
            <person name="Ribeiro S."/>
            <person name="Label P."/>
            <person name="Fumanal B."/>
            <person name="Venisse J.S."/>
            <person name="Kohler A."/>
            <person name="de Oliveira R.R."/>
            <person name="Labutti K."/>
            <person name="Lipzen A."/>
            <person name="Lail K."/>
            <person name="Bauer D."/>
            <person name="Ohm R.A."/>
            <person name="Barry K.W."/>
            <person name="Spatafora J."/>
            <person name="Grigoriev I.V."/>
            <person name="Martin F.M."/>
            <person name="Pujade-Renaud V."/>
        </authorList>
    </citation>
    <scope>NUCLEOTIDE SEQUENCE [LARGE SCALE GENOMIC DNA]</scope>
    <source>
        <strain evidence="4 5">Philippines</strain>
    </source>
</reference>
<dbReference type="PANTHER" id="PTHR39613">
    <property type="entry name" value="ANCHORED CELL WALL PROTEIN, PUTATIVE (AFU_ORTHOLOGUE AFUA_4G08960)-RELATED"/>
    <property type="match status" value="1"/>
</dbReference>
<dbReference type="Pfam" id="PF09792">
    <property type="entry name" value="But2"/>
    <property type="match status" value="1"/>
</dbReference>
<dbReference type="InterPro" id="IPR018620">
    <property type="entry name" value="Ubiquitin3-bd_protein_But2_C"/>
</dbReference>
<feature type="region of interest" description="Disordered" evidence="1">
    <location>
        <begin position="137"/>
        <end position="160"/>
    </location>
</feature>
<feature type="signal peptide" evidence="2">
    <location>
        <begin position="1"/>
        <end position="16"/>
    </location>
</feature>
<dbReference type="EMBL" id="KZ678134">
    <property type="protein sequence ID" value="PSN68061.1"/>
    <property type="molecule type" value="Genomic_DNA"/>
</dbReference>
<keyword evidence="5" id="KW-1185">Reference proteome</keyword>
<keyword evidence="2" id="KW-0732">Signal</keyword>
<protein>
    <recommendedName>
        <fullName evidence="3">Ubiquitin 3 binding protein But2 C-terminal domain-containing protein</fullName>
    </recommendedName>
</protein>
<dbReference type="PANTHER" id="PTHR39613:SF1">
    <property type="entry name" value="ANCHORED CELL WALL PROTEIN, PUTATIVE (AFU_ORTHOLOGUE AFUA_4G08960)-RELATED"/>
    <property type="match status" value="1"/>
</dbReference>
<gene>
    <name evidence="4" type="ORF">BS50DRAFT_356509</name>
</gene>
<evidence type="ECO:0000256" key="2">
    <source>
        <dbReference type="SAM" id="SignalP"/>
    </source>
</evidence>
<dbReference type="AlphaFoldDB" id="A0A2T2NRJ7"/>
<feature type="compositionally biased region" description="Pro residues" evidence="1">
    <location>
        <begin position="145"/>
        <end position="159"/>
    </location>
</feature>
<name>A0A2T2NRJ7_CORCC</name>
<feature type="chain" id="PRO_5015690841" description="Ubiquitin 3 binding protein But2 C-terminal domain-containing protein" evidence="2">
    <location>
        <begin position="17"/>
        <end position="221"/>
    </location>
</feature>
<organism evidence="4 5">
    <name type="scientific">Corynespora cassiicola Philippines</name>
    <dbReference type="NCBI Taxonomy" id="1448308"/>
    <lineage>
        <taxon>Eukaryota</taxon>
        <taxon>Fungi</taxon>
        <taxon>Dikarya</taxon>
        <taxon>Ascomycota</taxon>
        <taxon>Pezizomycotina</taxon>
        <taxon>Dothideomycetes</taxon>
        <taxon>Pleosporomycetidae</taxon>
        <taxon>Pleosporales</taxon>
        <taxon>Corynesporascaceae</taxon>
        <taxon>Corynespora</taxon>
    </lineage>
</organism>
<sequence>MKAFTILAVLTASALAAPTTPAPENPLDARNLNKKCPPNKVQPDGKLPKGSIPASILVPISKKQPKKTFPQSDWAKVTPDDYCTIFNLDLPAKDTQGKICNLVFDFPGLLEAPGLWTFKGPGNFDFTGYAVGAGAIPGKTSYENQPPPGPSPPSPPPFMKPGNSYIINSGPCQIPPEAGVVTVSGSLCSKDTTLIFKQSDKKCPLGFYVILTDDPDYKPSY</sequence>
<dbReference type="Proteomes" id="UP000240883">
    <property type="component" value="Unassembled WGS sequence"/>
</dbReference>
<evidence type="ECO:0000256" key="1">
    <source>
        <dbReference type="SAM" id="MobiDB-lite"/>
    </source>
</evidence>
<evidence type="ECO:0000313" key="5">
    <source>
        <dbReference type="Proteomes" id="UP000240883"/>
    </source>
</evidence>
<evidence type="ECO:0000259" key="3">
    <source>
        <dbReference type="Pfam" id="PF09792"/>
    </source>
</evidence>
<feature type="domain" description="Ubiquitin 3 binding protein But2 C-terminal" evidence="3">
    <location>
        <begin position="56"/>
        <end position="200"/>
    </location>
</feature>
<feature type="region of interest" description="Disordered" evidence="1">
    <location>
        <begin position="19"/>
        <end position="48"/>
    </location>
</feature>
<evidence type="ECO:0000313" key="4">
    <source>
        <dbReference type="EMBL" id="PSN68061.1"/>
    </source>
</evidence>
<accession>A0A2T2NRJ7</accession>